<dbReference type="Proteomes" id="UP000486351">
    <property type="component" value="Unassembled WGS sequence"/>
</dbReference>
<name>A0A6G0S0U8_9STRA</name>
<evidence type="ECO:0000313" key="1">
    <source>
        <dbReference type="EMBL" id="KAE9346964.1"/>
    </source>
</evidence>
<dbReference type="EMBL" id="QXFY01000352">
    <property type="protein sequence ID" value="KAE9346964.1"/>
    <property type="molecule type" value="Genomic_DNA"/>
</dbReference>
<accession>A0A6G0S0U8</accession>
<sequence length="59" mass="6345">MLSPSLLNIATITAEAVAIEDDITPATMVKKLNYSLNKCLGKRKVSSQSVAYSAYNTPL</sequence>
<comment type="caution">
    <text evidence="1">The sequence shown here is derived from an EMBL/GenBank/DDBJ whole genome shotgun (WGS) entry which is preliminary data.</text>
</comment>
<organism evidence="1 2">
    <name type="scientific">Phytophthora fragariae</name>
    <dbReference type="NCBI Taxonomy" id="53985"/>
    <lineage>
        <taxon>Eukaryota</taxon>
        <taxon>Sar</taxon>
        <taxon>Stramenopiles</taxon>
        <taxon>Oomycota</taxon>
        <taxon>Peronosporomycetes</taxon>
        <taxon>Peronosporales</taxon>
        <taxon>Peronosporaceae</taxon>
        <taxon>Phytophthora</taxon>
    </lineage>
</organism>
<reference evidence="1 2" key="1">
    <citation type="submission" date="2018-09" db="EMBL/GenBank/DDBJ databases">
        <title>Genomic investigation of the strawberry pathogen Phytophthora fragariae indicates pathogenicity is determined by transcriptional variation in three key races.</title>
        <authorList>
            <person name="Adams T.M."/>
            <person name="Armitage A.D."/>
            <person name="Sobczyk M.K."/>
            <person name="Bates H.J."/>
            <person name="Dunwell J.M."/>
            <person name="Nellist C.F."/>
            <person name="Harrison R.J."/>
        </authorList>
    </citation>
    <scope>NUCLEOTIDE SEQUENCE [LARGE SCALE GENOMIC DNA]</scope>
    <source>
        <strain evidence="1 2">NOV-77</strain>
    </source>
</reference>
<evidence type="ECO:0000313" key="2">
    <source>
        <dbReference type="Proteomes" id="UP000486351"/>
    </source>
</evidence>
<dbReference type="AlphaFoldDB" id="A0A6G0S0U8"/>
<proteinExistence type="predicted"/>
<protein>
    <submittedName>
        <fullName evidence="1">Uncharacterized protein</fullName>
    </submittedName>
</protein>
<gene>
    <name evidence="1" type="ORF">PF008_g8031</name>
</gene>